<dbReference type="CDD" id="cd09163">
    <property type="entry name" value="PLDc_CLS_unchar2_2"/>
    <property type="match status" value="1"/>
</dbReference>
<feature type="transmembrane region" description="Helical" evidence="16">
    <location>
        <begin position="6"/>
        <end position="32"/>
    </location>
</feature>
<dbReference type="KEGG" id="ebla:JGUZn3_15170"/>
<dbReference type="CDD" id="cd09157">
    <property type="entry name" value="PLDc_CLS_unchar2_1"/>
    <property type="match status" value="1"/>
</dbReference>
<dbReference type="InterPro" id="IPR027379">
    <property type="entry name" value="CLS_N"/>
</dbReference>
<evidence type="ECO:0000256" key="5">
    <source>
        <dbReference type="ARBA" id="ARBA00022516"/>
    </source>
</evidence>
<dbReference type="SUPFAM" id="SSF56024">
    <property type="entry name" value="Phospholipase D/nuclease"/>
    <property type="match status" value="2"/>
</dbReference>
<evidence type="ECO:0000256" key="7">
    <source>
        <dbReference type="ARBA" id="ARBA00022679"/>
    </source>
</evidence>
<sequence>MTEYFFGISIAGALFPLRILLSFLATLHILLYKRDPGAAIGWIGAVWLMPFLGVLLYCTFGINRVNRLARKLVQQRSWSGHITSERFRCGVDGYFGSLVQAVDKLSGRMLLNGNKIRCLYNGDQTYPAMLEAIEKAKKTILLSTYILRNDNIGNSFADSLIRAHKQGVKVYVLVDGIGSGYLKCPIVTKLRKNGVKAGRFLQFALPWGMSFINMRTHRKVLVIDGEKGFIGGVNIGDENILAQNPRHPVSDTHFYLEGPVISQLAESFIADWFFVTKEALGQEVFSENQLSKGSSLSRVVTSGPDADMGKIEYTMLEALSLAQRSIRIMTPYFLPDERFLTVISMAALRGVEVDIVIPQYSNHPIVDWASLPNSAPLLQAGCRIWKVKPPFNHSKLMVIDGIWSFVGSSNLDVRSFRLNFETNLECYDSVLAKELFDFIGKHRHVRVTHYDLDRRGWLQKLRDSSARLLLPYL</sequence>
<evidence type="ECO:0000256" key="8">
    <source>
        <dbReference type="ARBA" id="ARBA00022692"/>
    </source>
</evidence>
<reference evidence="18 19" key="1">
    <citation type="submission" date="2020-08" db="EMBL/GenBank/DDBJ databases">
        <title>Complete genome sequence of Entomobacter blattae G55GP.</title>
        <authorList>
            <person name="Poehlein A."/>
            <person name="Guzman J."/>
            <person name="Daniel R."/>
            <person name="Vilcinskas A."/>
        </authorList>
    </citation>
    <scope>NUCLEOTIDE SEQUENCE [LARGE SCALE GENOMIC DNA]</scope>
    <source>
        <strain evidence="18 19">G55GP</strain>
    </source>
</reference>
<keyword evidence="4" id="KW-1003">Cell membrane</keyword>
<dbReference type="EMBL" id="CP060244">
    <property type="protein sequence ID" value="QNT78740.1"/>
    <property type="molecule type" value="Genomic_DNA"/>
</dbReference>
<dbReference type="Pfam" id="PF13091">
    <property type="entry name" value="PLDc_2"/>
    <property type="match status" value="2"/>
</dbReference>
<evidence type="ECO:0000256" key="6">
    <source>
        <dbReference type="ARBA" id="ARBA00022525"/>
    </source>
</evidence>
<evidence type="ECO:0000256" key="3">
    <source>
        <dbReference type="ARBA" id="ARBA00004651"/>
    </source>
</evidence>
<comment type="function">
    <text evidence="1">Could be a virulence factor.</text>
</comment>
<dbReference type="GO" id="GO:0008808">
    <property type="term" value="F:cardiolipin synthase activity"/>
    <property type="evidence" value="ECO:0007669"/>
    <property type="project" value="UniProtKB-UniRule"/>
</dbReference>
<evidence type="ECO:0000256" key="9">
    <source>
        <dbReference type="ARBA" id="ARBA00022737"/>
    </source>
</evidence>
<evidence type="ECO:0000256" key="14">
    <source>
        <dbReference type="ARBA" id="ARBA00023264"/>
    </source>
</evidence>
<dbReference type="PROSITE" id="PS50035">
    <property type="entry name" value="PLD"/>
    <property type="match status" value="2"/>
</dbReference>
<dbReference type="RefSeq" id="WP_203412978.1">
    <property type="nucleotide sequence ID" value="NZ_CP060244.1"/>
</dbReference>
<keyword evidence="8 16" id="KW-0812">Transmembrane</keyword>
<dbReference type="EC" id="2.7.8.-" evidence="15"/>
<dbReference type="Gene3D" id="3.30.870.10">
    <property type="entry name" value="Endonuclease Chain A"/>
    <property type="match status" value="2"/>
</dbReference>
<dbReference type="PANTHER" id="PTHR21248:SF22">
    <property type="entry name" value="PHOSPHOLIPASE D"/>
    <property type="match status" value="1"/>
</dbReference>
<keyword evidence="10 16" id="KW-1133">Transmembrane helix</keyword>
<evidence type="ECO:0000256" key="15">
    <source>
        <dbReference type="NCBIfam" id="TIGR04265"/>
    </source>
</evidence>
<evidence type="ECO:0000256" key="1">
    <source>
        <dbReference type="ARBA" id="ARBA00003145"/>
    </source>
</evidence>
<keyword evidence="11" id="KW-0443">Lipid metabolism</keyword>
<evidence type="ECO:0000256" key="11">
    <source>
        <dbReference type="ARBA" id="ARBA00023098"/>
    </source>
</evidence>
<comment type="subcellular location">
    <subcellularLocation>
        <location evidence="3">Cell membrane</location>
        <topology evidence="3">Multi-pass membrane protein</topology>
    </subcellularLocation>
    <subcellularLocation>
        <location evidence="2">Secreted</location>
    </subcellularLocation>
</comment>
<evidence type="ECO:0000259" key="17">
    <source>
        <dbReference type="PROSITE" id="PS50035"/>
    </source>
</evidence>
<gene>
    <name evidence="18" type="primary">clsA</name>
    <name evidence="18" type="ORF">JGUZn3_15170</name>
</gene>
<evidence type="ECO:0000256" key="13">
    <source>
        <dbReference type="ARBA" id="ARBA00023209"/>
    </source>
</evidence>
<dbReference type="Pfam" id="PF13396">
    <property type="entry name" value="PLDc_N"/>
    <property type="match status" value="1"/>
</dbReference>
<feature type="transmembrane region" description="Helical" evidence="16">
    <location>
        <begin position="39"/>
        <end position="62"/>
    </location>
</feature>
<dbReference type="GO" id="GO:0005576">
    <property type="term" value="C:extracellular region"/>
    <property type="evidence" value="ECO:0007669"/>
    <property type="project" value="UniProtKB-SubCell"/>
</dbReference>
<dbReference type="GO" id="GO:0032049">
    <property type="term" value="P:cardiolipin biosynthetic process"/>
    <property type="evidence" value="ECO:0007669"/>
    <property type="project" value="UniProtKB-UniRule"/>
</dbReference>
<evidence type="ECO:0000256" key="16">
    <source>
        <dbReference type="SAM" id="Phobius"/>
    </source>
</evidence>
<dbReference type="PANTHER" id="PTHR21248">
    <property type="entry name" value="CARDIOLIPIN SYNTHASE"/>
    <property type="match status" value="1"/>
</dbReference>
<keyword evidence="19" id="KW-1185">Reference proteome</keyword>
<evidence type="ECO:0000256" key="2">
    <source>
        <dbReference type="ARBA" id="ARBA00004613"/>
    </source>
</evidence>
<accession>A0A7H1NSI0</accession>
<name>A0A7H1NSI0_9PROT</name>
<evidence type="ECO:0000313" key="18">
    <source>
        <dbReference type="EMBL" id="QNT78740.1"/>
    </source>
</evidence>
<keyword evidence="9" id="KW-0677">Repeat</keyword>
<keyword evidence="14" id="KW-1208">Phospholipid metabolism</keyword>
<evidence type="ECO:0000256" key="12">
    <source>
        <dbReference type="ARBA" id="ARBA00023136"/>
    </source>
</evidence>
<evidence type="ECO:0000313" key="19">
    <source>
        <dbReference type="Proteomes" id="UP000516349"/>
    </source>
</evidence>
<dbReference type="SMART" id="SM00155">
    <property type="entry name" value="PLDc"/>
    <property type="match status" value="2"/>
</dbReference>
<dbReference type="InterPro" id="IPR001736">
    <property type="entry name" value="PLipase_D/transphosphatidylase"/>
</dbReference>
<evidence type="ECO:0000256" key="10">
    <source>
        <dbReference type="ARBA" id="ARBA00022989"/>
    </source>
</evidence>
<organism evidence="18 19">
    <name type="scientific">Entomobacter blattae</name>
    <dbReference type="NCBI Taxonomy" id="2762277"/>
    <lineage>
        <taxon>Bacteria</taxon>
        <taxon>Pseudomonadati</taxon>
        <taxon>Pseudomonadota</taxon>
        <taxon>Alphaproteobacteria</taxon>
        <taxon>Acetobacterales</taxon>
        <taxon>Acetobacteraceae</taxon>
        <taxon>Entomobacter</taxon>
    </lineage>
</organism>
<keyword evidence="12 16" id="KW-0472">Membrane</keyword>
<keyword evidence="7 18" id="KW-0808">Transferase</keyword>
<protein>
    <recommendedName>
        <fullName evidence="15">Cardiolipin synthase</fullName>
        <ecNumber evidence="15">2.7.8.-</ecNumber>
    </recommendedName>
</protein>
<dbReference type="InterPro" id="IPR022924">
    <property type="entry name" value="Cardiolipin_synthase"/>
</dbReference>
<dbReference type="AlphaFoldDB" id="A0A7H1NSI0"/>
<dbReference type="NCBIfam" id="TIGR04265">
    <property type="entry name" value="bac_cardiolipin"/>
    <property type="match status" value="1"/>
</dbReference>
<dbReference type="Proteomes" id="UP000516349">
    <property type="component" value="Chromosome"/>
</dbReference>
<keyword evidence="6" id="KW-0964">Secreted</keyword>
<keyword evidence="13" id="KW-0594">Phospholipid biosynthesis</keyword>
<dbReference type="GO" id="GO:0005886">
    <property type="term" value="C:plasma membrane"/>
    <property type="evidence" value="ECO:0007669"/>
    <property type="project" value="UniProtKB-SubCell"/>
</dbReference>
<dbReference type="InterPro" id="IPR025202">
    <property type="entry name" value="PLD-like_dom"/>
</dbReference>
<evidence type="ECO:0000256" key="4">
    <source>
        <dbReference type="ARBA" id="ARBA00022475"/>
    </source>
</evidence>
<feature type="domain" description="PLD phosphodiesterase" evidence="17">
    <location>
        <begin position="212"/>
        <end position="239"/>
    </location>
</feature>
<keyword evidence="5" id="KW-0444">Lipid biosynthesis</keyword>
<proteinExistence type="predicted"/>
<feature type="domain" description="PLD phosphodiesterase" evidence="17">
    <location>
        <begin position="388"/>
        <end position="415"/>
    </location>
</feature>